<proteinExistence type="predicted"/>
<reference evidence="1" key="1">
    <citation type="journal article" date="2015" name="Nature">
        <title>Complex archaea that bridge the gap between prokaryotes and eukaryotes.</title>
        <authorList>
            <person name="Spang A."/>
            <person name="Saw J.H."/>
            <person name="Jorgensen S.L."/>
            <person name="Zaremba-Niedzwiedzka K."/>
            <person name="Martijn J."/>
            <person name="Lind A.E."/>
            <person name="van Eijk R."/>
            <person name="Schleper C."/>
            <person name="Guy L."/>
            <person name="Ettema T.J."/>
        </authorList>
    </citation>
    <scope>NUCLEOTIDE SEQUENCE</scope>
</reference>
<gene>
    <name evidence="1" type="ORF">LCGC14_3108680</name>
</gene>
<dbReference type="AlphaFoldDB" id="A0A0F8YVM0"/>
<dbReference type="EMBL" id="LAZR01067206">
    <property type="protein sequence ID" value="KKK52066.1"/>
    <property type="molecule type" value="Genomic_DNA"/>
</dbReference>
<name>A0A0F8YVM0_9ZZZZ</name>
<accession>A0A0F8YVM0</accession>
<protein>
    <submittedName>
        <fullName evidence="1">Uncharacterized protein</fullName>
    </submittedName>
</protein>
<sequence>WLMPVPNATPAREQVTYTAGEVFGIDVTAADNATADMNVFGFLNDA</sequence>
<feature type="non-terminal residue" evidence="1">
    <location>
        <position position="1"/>
    </location>
</feature>
<organism evidence="1">
    <name type="scientific">marine sediment metagenome</name>
    <dbReference type="NCBI Taxonomy" id="412755"/>
    <lineage>
        <taxon>unclassified sequences</taxon>
        <taxon>metagenomes</taxon>
        <taxon>ecological metagenomes</taxon>
    </lineage>
</organism>
<comment type="caution">
    <text evidence="1">The sequence shown here is derived from an EMBL/GenBank/DDBJ whole genome shotgun (WGS) entry which is preliminary data.</text>
</comment>
<evidence type="ECO:0000313" key="1">
    <source>
        <dbReference type="EMBL" id="KKK52066.1"/>
    </source>
</evidence>